<gene>
    <name evidence="1" type="ORF">EAV92_01410</name>
</gene>
<dbReference type="InterPro" id="IPR019658">
    <property type="entry name" value="DUF2515"/>
</dbReference>
<name>A0A3G3JT42_9BACL</name>
<keyword evidence="2" id="KW-1185">Reference proteome</keyword>
<dbReference type="EMBL" id="CP033433">
    <property type="protein sequence ID" value="AYQ71364.1"/>
    <property type="molecule type" value="Genomic_DNA"/>
</dbReference>
<dbReference type="KEGG" id="coh:EAV92_01410"/>
<sequence>MRRHGCRYGDGAIEELFDFFPRFAELADEPDQFLSVPERDEAGNAQNVQLRAKIRHLVTVDFEERDAIGVCLLHVGHKGFDKMAILAPSRLEHGDRQSVPRRQPAEFRFIRDALHADSSSWFQSLAIRVRILYAWGISSTSIRSRYRQGLKTEKGFEPVNSIWRSAGALAKGFWRKTSVWRRSARLTAERAELPLSRKSIREMAAILDSKETRTPSRAIVRGPEVPFERELAERIRKETDVWNRNNVTRTQAYWNLYREFPELHWALLAHLVSRNGGWSMTDLKGEWLPYLLDEDKAADQFKLLETCNALIFRDAYPQLRVYAESRRAGAPLFGLLPSFGVSSFMSPFWERFWVTRESPLLTVALIVNEQHVIQAPVVENSFFRERVFDLSFRMLPFLQENQLLFPLLQPDSRRDRSLTLAGRVLEKFTNLDERIAFGKCLYGMLFAYPRVLTGAVYFAAKVPHTGSRADYWPERFTAASQQKSGGVSPSGENPAAKRWYSPPLLEAWPDQPLPQSELPDWFRDPKALHYVSKPKPPRILDMTAEHLFGQRKWQTAVRMAARIR</sequence>
<dbReference type="AlphaFoldDB" id="A0A3G3JT42"/>
<dbReference type="Proteomes" id="UP000269097">
    <property type="component" value="Chromosome"/>
</dbReference>
<protein>
    <submittedName>
        <fullName evidence="1">DUF2515 domain-containing protein</fullName>
    </submittedName>
</protein>
<proteinExistence type="predicted"/>
<reference evidence="1 2" key="1">
    <citation type="submission" date="2018-10" db="EMBL/GenBank/DDBJ databases">
        <title>Genome Sequence of Cohnella sp.</title>
        <authorList>
            <person name="Srinivasan S."/>
            <person name="Kim M.K."/>
        </authorList>
    </citation>
    <scope>NUCLEOTIDE SEQUENCE [LARGE SCALE GENOMIC DNA]</scope>
    <source>
        <strain evidence="1 2">18JY8-7</strain>
    </source>
</reference>
<organism evidence="1 2">
    <name type="scientific">Cohnella candidum</name>
    <dbReference type="NCBI Taxonomy" id="2674991"/>
    <lineage>
        <taxon>Bacteria</taxon>
        <taxon>Bacillati</taxon>
        <taxon>Bacillota</taxon>
        <taxon>Bacilli</taxon>
        <taxon>Bacillales</taxon>
        <taxon>Paenibacillaceae</taxon>
        <taxon>Cohnella</taxon>
    </lineage>
</organism>
<evidence type="ECO:0000313" key="1">
    <source>
        <dbReference type="EMBL" id="AYQ71364.1"/>
    </source>
</evidence>
<accession>A0A3G3JT42</accession>
<evidence type="ECO:0000313" key="2">
    <source>
        <dbReference type="Proteomes" id="UP000269097"/>
    </source>
</evidence>
<dbReference type="Pfam" id="PF10720">
    <property type="entry name" value="DUF2515"/>
    <property type="match status" value="1"/>
</dbReference>